<evidence type="ECO:0000313" key="3">
    <source>
        <dbReference type="EMBL" id="VDP17499.1"/>
    </source>
</evidence>
<name>A0A182ZZD1_9TREM</name>
<dbReference type="GO" id="GO:1904273">
    <property type="term" value="P:L-alanine import across plasma membrane"/>
    <property type="evidence" value="ECO:0007669"/>
    <property type="project" value="TreeGrafter"/>
</dbReference>
<keyword evidence="1" id="KW-0812">Transmembrane</keyword>
<reference evidence="5" key="1">
    <citation type="submission" date="2016-06" db="UniProtKB">
        <authorList>
            <consortium name="WormBaseParasite"/>
        </authorList>
    </citation>
    <scope>IDENTIFICATION</scope>
</reference>
<dbReference type="Gene3D" id="3.20.20.80">
    <property type="entry name" value="Glycosidases"/>
    <property type="match status" value="2"/>
</dbReference>
<evidence type="ECO:0000313" key="5">
    <source>
        <dbReference type="WBParaSite" id="ECPE_0000006501-mRNA-1"/>
    </source>
</evidence>
<dbReference type="GO" id="GO:1903801">
    <property type="term" value="P:L-leucine import across plasma membrane"/>
    <property type="evidence" value="ECO:0007669"/>
    <property type="project" value="TreeGrafter"/>
</dbReference>
<feature type="transmembrane region" description="Helical" evidence="1">
    <location>
        <begin position="63"/>
        <end position="86"/>
    </location>
</feature>
<accession>A0A182ZZD1</accession>
<dbReference type="GO" id="GO:0005975">
    <property type="term" value="P:carbohydrate metabolic process"/>
    <property type="evidence" value="ECO:0007669"/>
    <property type="project" value="InterPro"/>
</dbReference>
<dbReference type="PANTHER" id="PTHR46673">
    <property type="entry name" value="4F2 CELL-SURFACE ANTIGEN HEAVY CHAIN"/>
    <property type="match status" value="1"/>
</dbReference>
<organism evidence="5">
    <name type="scientific">Echinostoma caproni</name>
    <dbReference type="NCBI Taxonomy" id="27848"/>
    <lineage>
        <taxon>Eukaryota</taxon>
        <taxon>Metazoa</taxon>
        <taxon>Spiralia</taxon>
        <taxon>Lophotrochozoa</taxon>
        <taxon>Platyhelminthes</taxon>
        <taxon>Trematoda</taxon>
        <taxon>Digenea</taxon>
        <taxon>Plagiorchiida</taxon>
        <taxon>Echinostomata</taxon>
        <taxon>Echinostomatoidea</taxon>
        <taxon>Echinostomatidae</taxon>
        <taxon>Echinostoma</taxon>
    </lineage>
</organism>
<dbReference type="Pfam" id="PF16028">
    <property type="entry name" value="SLC3A2_N"/>
    <property type="match status" value="1"/>
</dbReference>
<dbReference type="GO" id="GO:0015180">
    <property type="term" value="F:L-alanine transmembrane transporter activity"/>
    <property type="evidence" value="ECO:0007669"/>
    <property type="project" value="TreeGrafter"/>
</dbReference>
<keyword evidence="1" id="KW-0472">Membrane</keyword>
<dbReference type="GO" id="GO:0015190">
    <property type="term" value="F:L-leucine transmembrane transporter activity"/>
    <property type="evidence" value="ECO:0007669"/>
    <property type="project" value="TreeGrafter"/>
</dbReference>
<evidence type="ECO:0000313" key="4">
    <source>
        <dbReference type="Proteomes" id="UP000272942"/>
    </source>
</evidence>
<dbReference type="SUPFAM" id="SSF51445">
    <property type="entry name" value="(Trans)glycosidases"/>
    <property type="match status" value="1"/>
</dbReference>
<dbReference type="GO" id="GO:0016324">
    <property type="term" value="C:apical plasma membrane"/>
    <property type="evidence" value="ECO:0007669"/>
    <property type="project" value="TreeGrafter"/>
</dbReference>
<dbReference type="InterPro" id="IPR017853">
    <property type="entry name" value="GH"/>
</dbReference>
<keyword evidence="1" id="KW-1133">Transmembrane helix</keyword>
<proteinExistence type="predicted"/>
<dbReference type="OrthoDB" id="6284736at2759"/>
<dbReference type="WBParaSite" id="ECPE_0000006501-mRNA-1">
    <property type="protein sequence ID" value="ECPE_0000006501-mRNA-1"/>
    <property type="gene ID" value="ECPE_0000006501"/>
</dbReference>
<keyword evidence="4" id="KW-1185">Reference proteome</keyword>
<dbReference type="InterPro" id="IPR006047">
    <property type="entry name" value="GH13_cat_dom"/>
</dbReference>
<dbReference type="Pfam" id="PF00128">
    <property type="entry name" value="Alpha-amylase"/>
    <property type="match status" value="1"/>
</dbReference>
<dbReference type="GO" id="GO:0015173">
    <property type="term" value="F:aromatic amino acid transmembrane transporter activity"/>
    <property type="evidence" value="ECO:0007669"/>
    <property type="project" value="TreeGrafter"/>
</dbReference>
<dbReference type="InterPro" id="IPR042280">
    <property type="entry name" value="SLC3A2"/>
</dbReference>
<dbReference type="SMART" id="SM00642">
    <property type="entry name" value="Aamy"/>
    <property type="match status" value="1"/>
</dbReference>
<dbReference type="EMBL" id="UZAN01000172">
    <property type="protein sequence ID" value="VDP17499.1"/>
    <property type="molecule type" value="Genomic_DNA"/>
</dbReference>
<sequence>MSIHAAMNGDVEGTSEECVKFIPSKKSSKEENGSKVDDLQQLLTREDLMKLDLREPFWRRARLALLIFFWVFWLSLLAAAVLIIVFTPKCPPRPTLEFWQSKVGYWVDPFAFKDSGKDKIGDIRGLLDSLSYIKDTIGAGYIVIGSFLSGQFTNAHSELGLIDDFVNVDPALGTMDDFRSLIRTYHKNGLEVVITLDFNAVSLTHPWVNESLLLKASLPEIAYARDGREAVVSISGKKYYSVSGVNKVDLDMESTEVVHRLLLFRNGSVNFVRSVRKVLDEASQLTTRKRKSSPLQEAWMNVNVASYYKTYAKERPQLGLATASPSDQRQDNILSLAVIFLLPGSPLIYYGSELATELKPSKVAPKELFPMGKVPLPNFSNRDSVLTCHLPMPWSQSGLEFSAGVTNTTFTEYLQSFEIKETVEVCASL</sequence>
<gene>
    <name evidence="3" type="ORF">ECPE_LOCUS66</name>
</gene>
<dbReference type="PANTHER" id="PTHR46673:SF1">
    <property type="entry name" value="4F2 CELL-SURFACE ANTIGEN HEAVY CHAIN"/>
    <property type="match status" value="1"/>
</dbReference>
<evidence type="ECO:0000259" key="2">
    <source>
        <dbReference type="SMART" id="SM00642"/>
    </source>
</evidence>
<dbReference type="AlphaFoldDB" id="A0A182ZZD1"/>
<dbReference type="Proteomes" id="UP000272942">
    <property type="component" value="Unassembled WGS sequence"/>
</dbReference>
<feature type="domain" description="Glycosyl hydrolase family 13 catalytic" evidence="2">
    <location>
        <begin position="109"/>
        <end position="386"/>
    </location>
</feature>
<dbReference type="GO" id="GO:0015823">
    <property type="term" value="P:phenylalanine transport"/>
    <property type="evidence" value="ECO:0007669"/>
    <property type="project" value="TreeGrafter"/>
</dbReference>
<evidence type="ECO:0000256" key="1">
    <source>
        <dbReference type="SAM" id="Phobius"/>
    </source>
</evidence>
<reference evidence="3 4" key="2">
    <citation type="submission" date="2018-11" db="EMBL/GenBank/DDBJ databases">
        <authorList>
            <consortium name="Pathogen Informatics"/>
        </authorList>
    </citation>
    <scope>NUCLEOTIDE SEQUENCE [LARGE SCALE GENOMIC DNA]</scope>
    <source>
        <strain evidence="3 4">Egypt</strain>
    </source>
</reference>
<protein>
    <submittedName>
        <fullName evidence="5">Aamy domain-containing protein</fullName>
    </submittedName>
</protein>
<dbReference type="InterPro" id="IPR031984">
    <property type="entry name" value="SLC3A2_N"/>
</dbReference>
<dbReference type="GO" id="GO:0016323">
    <property type="term" value="C:basolateral plasma membrane"/>
    <property type="evidence" value="ECO:0007669"/>
    <property type="project" value="TreeGrafter"/>
</dbReference>